<dbReference type="Proteomes" id="UP000315010">
    <property type="component" value="Unassembled WGS sequence"/>
</dbReference>
<feature type="chain" id="PRO_5023141462" description="Secreted protein" evidence="2">
    <location>
        <begin position="21"/>
        <end position="59"/>
    </location>
</feature>
<accession>A0A5C5Z2P1</accession>
<dbReference type="AlphaFoldDB" id="A0A5C5Z2P1"/>
<protein>
    <recommendedName>
        <fullName evidence="5">Secreted protein</fullName>
    </recommendedName>
</protein>
<evidence type="ECO:0000313" key="3">
    <source>
        <dbReference type="EMBL" id="TWT81639.1"/>
    </source>
</evidence>
<comment type="caution">
    <text evidence="3">The sequence shown here is derived from an EMBL/GenBank/DDBJ whole genome shotgun (WGS) entry which is preliminary data.</text>
</comment>
<organism evidence="3 4">
    <name type="scientific">Novipirellula herctigrandis</name>
    <dbReference type="NCBI Taxonomy" id="2527986"/>
    <lineage>
        <taxon>Bacteria</taxon>
        <taxon>Pseudomonadati</taxon>
        <taxon>Planctomycetota</taxon>
        <taxon>Planctomycetia</taxon>
        <taxon>Pirellulales</taxon>
        <taxon>Pirellulaceae</taxon>
        <taxon>Novipirellula</taxon>
    </lineage>
</organism>
<evidence type="ECO:0000313" key="4">
    <source>
        <dbReference type="Proteomes" id="UP000315010"/>
    </source>
</evidence>
<proteinExistence type="predicted"/>
<keyword evidence="4" id="KW-1185">Reference proteome</keyword>
<evidence type="ECO:0008006" key="5">
    <source>
        <dbReference type="Google" id="ProtNLM"/>
    </source>
</evidence>
<keyword evidence="2" id="KW-0732">Signal</keyword>
<evidence type="ECO:0000256" key="2">
    <source>
        <dbReference type="SAM" id="SignalP"/>
    </source>
</evidence>
<gene>
    <name evidence="3" type="ORF">CA13_30920</name>
</gene>
<name>A0A5C5Z2P1_9BACT</name>
<dbReference type="EMBL" id="SJPJ01000001">
    <property type="protein sequence ID" value="TWT81639.1"/>
    <property type="molecule type" value="Genomic_DNA"/>
</dbReference>
<feature type="region of interest" description="Disordered" evidence="1">
    <location>
        <begin position="33"/>
        <end position="59"/>
    </location>
</feature>
<dbReference type="PROSITE" id="PS51257">
    <property type="entry name" value="PROKAR_LIPOPROTEIN"/>
    <property type="match status" value="1"/>
</dbReference>
<reference evidence="3 4" key="1">
    <citation type="submission" date="2019-02" db="EMBL/GenBank/DDBJ databases">
        <title>Deep-cultivation of Planctomycetes and their phenomic and genomic characterization uncovers novel biology.</title>
        <authorList>
            <person name="Wiegand S."/>
            <person name="Jogler M."/>
            <person name="Boedeker C."/>
            <person name="Pinto D."/>
            <person name="Vollmers J."/>
            <person name="Rivas-Marin E."/>
            <person name="Kohn T."/>
            <person name="Peeters S.H."/>
            <person name="Heuer A."/>
            <person name="Rast P."/>
            <person name="Oberbeckmann S."/>
            <person name="Bunk B."/>
            <person name="Jeske O."/>
            <person name="Meyerdierks A."/>
            <person name="Storesund J.E."/>
            <person name="Kallscheuer N."/>
            <person name="Luecker S."/>
            <person name="Lage O.M."/>
            <person name="Pohl T."/>
            <person name="Merkel B.J."/>
            <person name="Hornburger P."/>
            <person name="Mueller R.-W."/>
            <person name="Bruemmer F."/>
            <person name="Labrenz M."/>
            <person name="Spormann A.M."/>
            <person name="Op Den Camp H."/>
            <person name="Overmann J."/>
            <person name="Amann R."/>
            <person name="Jetten M.S.M."/>
            <person name="Mascher T."/>
            <person name="Medema M.H."/>
            <person name="Devos D.P."/>
            <person name="Kaster A.-K."/>
            <person name="Ovreas L."/>
            <person name="Rohde M."/>
            <person name="Galperin M.Y."/>
            <person name="Jogler C."/>
        </authorList>
    </citation>
    <scope>NUCLEOTIDE SEQUENCE [LARGE SCALE GENOMIC DNA]</scope>
    <source>
        <strain evidence="3 4">CA13</strain>
    </source>
</reference>
<feature type="signal peptide" evidence="2">
    <location>
        <begin position="1"/>
        <end position="20"/>
    </location>
</feature>
<sequence length="59" mass="6647" precursor="true">MRHLLLCFACISCLSFFSGCGDTNQPAEFEPVAAQTEEEKQESADYSEMMNNQKRPGQK</sequence>
<evidence type="ECO:0000256" key="1">
    <source>
        <dbReference type="SAM" id="MobiDB-lite"/>
    </source>
</evidence>
<feature type="compositionally biased region" description="Polar residues" evidence="1">
    <location>
        <begin position="49"/>
        <end position="59"/>
    </location>
</feature>